<dbReference type="OrthoDB" id="8659436at2"/>
<accession>W0V7A9</accession>
<dbReference type="Proteomes" id="UP000027604">
    <property type="component" value="Chromosome I"/>
</dbReference>
<evidence type="ECO:0000256" key="1">
    <source>
        <dbReference type="PIRSR" id="PIRSR602481-1"/>
    </source>
</evidence>
<organism evidence="2 3">
    <name type="scientific">Janthinobacterium agaricidamnosum NBRC 102515 = DSM 9628</name>
    <dbReference type="NCBI Taxonomy" id="1349767"/>
    <lineage>
        <taxon>Bacteria</taxon>
        <taxon>Pseudomonadati</taxon>
        <taxon>Pseudomonadota</taxon>
        <taxon>Betaproteobacteria</taxon>
        <taxon>Burkholderiales</taxon>
        <taxon>Oxalobacteraceae</taxon>
        <taxon>Janthinobacterium</taxon>
    </lineage>
</organism>
<dbReference type="GO" id="GO:0003700">
    <property type="term" value="F:DNA-binding transcription factor activity"/>
    <property type="evidence" value="ECO:0007669"/>
    <property type="project" value="InterPro"/>
</dbReference>
<dbReference type="InterPro" id="IPR036390">
    <property type="entry name" value="WH_DNA-bd_sf"/>
</dbReference>
<dbReference type="GO" id="GO:1900376">
    <property type="term" value="P:regulation of secondary metabolite biosynthetic process"/>
    <property type="evidence" value="ECO:0007669"/>
    <property type="project" value="TreeGrafter"/>
</dbReference>
<dbReference type="PANTHER" id="PTHR33202:SF7">
    <property type="entry name" value="FERRIC UPTAKE REGULATION PROTEIN"/>
    <property type="match status" value="1"/>
</dbReference>
<dbReference type="PANTHER" id="PTHR33202">
    <property type="entry name" value="ZINC UPTAKE REGULATION PROTEIN"/>
    <property type="match status" value="1"/>
</dbReference>
<feature type="binding site" evidence="1">
    <location>
        <position position="143"/>
    </location>
    <ligand>
        <name>Zn(2+)</name>
        <dbReference type="ChEBI" id="CHEBI:29105"/>
    </ligand>
</feature>
<gene>
    <name evidence="2" type="primary">fur</name>
    <name evidence="2" type="ORF">GJA_2612</name>
</gene>
<dbReference type="GO" id="GO:0008270">
    <property type="term" value="F:zinc ion binding"/>
    <property type="evidence" value="ECO:0007669"/>
    <property type="project" value="TreeGrafter"/>
</dbReference>
<dbReference type="eggNOG" id="COG0735">
    <property type="taxonomic scope" value="Bacteria"/>
</dbReference>
<reference evidence="2 3" key="1">
    <citation type="journal article" date="2015" name="Genome Announc.">
        <title>Genome Sequence of Mushroom Soft-Rot Pathogen Janthinobacterium agaricidamnosum.</title>
        <authorList>
            <person name="Graupner K."/>
            <person name="Lackner G."/>
            <person name="Hertweck C."/>
        </authorList>
    </citation>
    <scope>NUCLEOTIDE SEQUENCE [LARGE SCALE GENOMIC DNA]</scope>
    <source>
        <strain evidence="3">NBRC 102515 / DSM 9628</strain>
    </source>
</reference>
<dbReference type="STRING" id="1349767.GJA_2612"/>
<dbReference type="EMBL" id="HG322949">
    <property type="protein sequence ID" value="CDG83243.1"/>
    <property type="molecule type" value="Genomic_DNA"/>
</dbReference>
<evidence type="ECO:0000313" key="2">
    <source>
        <dbReference type="EMBL" id="CDG83243.1"/>
    </source>
</evidence>
<feature type="binding site" evidence="1">
    <location>
        <position position="140"/>
    </location>
    <ligand>
        <name>Zn(2+)</name>
        <dbReference type="ChEBI" id="CHEBI:29105"/>
    </ligand>
</feature>
<feature type="binding site" evidence="1">
    <location>
        <position position="103"/>
    </location>
    <ligand>
        <name>Zn(2+)</name>
        <dbReference type="ChEBI" id="CHEBI:29105"/>
    </ligand>
</feature>
<evidence type="ECO:0000313" key="3">
    <source>
        <dbReference type="Proteomes" id="UP000027604"/>
    </source>
</evidence>
<dbReference type="InterPro" id="IPR002481">
    <property type="entry name" value="FUR"/>
</dbReference>
<dbReference type="Gene3D" id="1.10.10.10">
    <property type="entry name" value="Winged helix-like DNA-binding domain superfamily/Winged helix DNA-binding domain"/>
    <property type="match status" value="1"/>
</dbReference>
<keyword evidence="1" id="KW-0862">Zinc</keyword>
<dbReference type="RefSeq" id="WP_038492555.1">
    <property type="nucleotide sequence ID" value="NZ_BCTH01000041.1"/>
</dbReference>
<dbReference type="AlphaFoldDB" id="W0V7A9"/>
<dbReference type="GO" id="GO:0000976">
    <property type="term" value="F:transcription cis-regulatory region binding"/>
    <property type="evidence" value="ECO:0007669"/>
    <property type="project" value="TreeGrafter"/>
</dbReference>
<dbReference type="KEGG" id="jag:GJA_2612"/>
<comment type="cofactor">
    <cofactor evidence="1">
        <name>Zn(2+)</name>
        <dbReference type="ChEBI" id="CHEBI:29105"/>
    </cofactor>
    <text evidence="1">Binds 1 zinc ion per subunit.</text>
</comment>
<name>W0V7A9_9BURK</name>
<keyword evidence="3" id="KW-1185">Reference proteome</keyword>
<protein>
    <submittedName>
        <fullName evidence="2">Ferric uptake regulator family protein</fullName>
    </submittedName>
</protein>
<dbReference type="HOGENOM" id="CLU_096072_6_0_4"/>
<feature type="binding site" evidence="1">
    <location>
        <position position="106"/>
    </location>
    <ligand>
        <name>Zn(2+)</name>
        <dbReference type="ChEBI" id="CHEBI:29105"/>
    </ligand>
</feature>
<dbReference type="InterPro" id="IPR036388">
    <property type="entry name" value="WH-like_DNA-bd_sf"/>
</dbReference>
<keyword evidence="1" id="KW-0479">Metal-binding</keyword>
<dbReference type="PATRIC" id="fig|1349767.4.peg.4341"/>
<sequence length="144" mass="16192">MSTLSNLHTAPHAESLIRNTHARVTKTRVKVLDFLLAQKQSLTHHEIQEALSKDSDIDSVTLYRVLEWLTDNELVHRIGGTDQVWRFSAGGGQQSHEHAHFQCTKCETLTCFNEVKLPAPVALPDGFSGDEIDYLIKGICPRCR</sequence>
<dbReference type="GO" id="GO:0045892">
    <property type="term" value="P:negative regulation of DNA-templated transcription"/>
    <property type="evidence" value="ECO:0007669"/>
    <property type="project" value="TreeGrafter"/>
</dbReference>
<dbReference type="SUPFAM" id="SSF46785">
    <property type="entry name" value="Winged helix' DNA-binding domain"/>
    <property type="match status" value="1"/>
</dbReference>
<proteinExistence type="predicted"/>
<dbReference type="Pfam" id="PF01475">
    <property type="entry name" value="FUR"/>
    <property type="match status" value="1"/>
</dbReference>